<feature type="binding site" evidence="13">
    <location>
        <position position="354"/>
    </location>
    <ligand>
        <name>Zn(2+)</name>
        <dbReference type="ChEBI" id="CHEBI:29105"/>
        <label>3</label>
    </ligand>
</feature>
<evidence type="ECO:0000256" key="13">
    <source>
        <dbReference type="PIRSR" id="PIRSR009343-2"/>
    </source>
</evidence>
<evidence type="ECO:0000256" key="4">
    <source>
        <dbReference type="ARBA" id="ARBA00022603"/>
    </source>
</evidence>
<dbReference type="InterPro" id="IPR001214">
    <property type="entry name" value="SET_dom"/>
</dbReference>
<dbReference type="InterPro" id="IPR011381">
    <property type="entry name" value="H3-K9_MeTrfase_SUV39H1/2-like"/>
</dbReference>
<dbReference type="SMART" id="SM00298">
    <property type="entry name" value="CHROMO"/>
    <property type="match status" value="1"/>
</dbReference>
<evidence type="ECO:0000256" key="2">
    <source>
        <dbReference type="ARBA" id="ARBA00004584"/>
    </source>
</evidence>
<evidence type="ECO:0000259" key="17">
    <source>
        <dbReference type="PROSITE" id="PS50867"/>
    </source>
</evidence>
<keyword evidence="4 12" id="KW-0489">Methyltransferase</keyword>
<feature type="binding site" evidence="13">
    <location>
        <position position="310"/>
    </location>
    <ligand>
        <name>Zn(2+)</name>
        <dbReference type="ChEBI" id="CHEBI:29105"/>
        <label>3</label>
    </ligand>
</feature>
<dbReference type="AlphaFoldDB" id="A0AAN9Z8J9"/>
<protein>
    <recommendedName>
        <fullName evidence="12">Histone-lysine N-methyltransferase</fullName>
        <ecNumber evidence="12">2.1.1.355</ecNumber>
    </recommendedName>
</protein>
<dbReference type="EC" id="2.1.1.355" evidence="12"/>
<dbReference type="GO" id="GO:0005634">
    <property type="term" value="C:nucleus"/>
    <property type="evidence" value="ECO:0007669"/>
    <property type="project" value="UniProtKB-SubCell"/>
</dbReference>
<dbReference type="InterPro" id="IPR023780">
    <property type="entry name" value="Chromo_domain"/>
</dbReference>
<dbReference type="SUPFAM" id="SSF54160">
    <property type="entry name" value="Chromo domain-like"/>
    <property type="match status" value="1"/>
</dbReference>
<dbReference type="PROSITE" id="PS50013">
    <property type="entry name" value="CHROMO_2"/>
    <property type="match status" value="1"/>
</dbReference>
<dbReference type="InterPro" id="IPR050973">
    <property type="entry name" value="H3K9_Histone-Lys_N-MTase"/>
</dbReference>
<feature type="binding site" evidence="13">
    <location>
        <position position="344"/>
    </location>
    <ligand>
        <name>Zn(2+)</name>
        <dbReference type="ChEBI" id="CHEBI:29105"/>
        <label>3</label>
    </ligand>
</feature>
<feature type="binding site" evidence="13">
    <location>
        <position position="317"/>
    </location>
    <ligand>
        <name>Zn(2+)</name>
        <dbReference type="ChEBI" id="CHEBI:29105"/>
        <label>2</label>
    </ligand>
</feature>
<feature type="binding site" evidence="13">
    <location>
        <position position="350"/>
    </location>
    <ligand>
        <name>Zn(2+)</name>
        <dbReference type="ChEBI" id="CHEBI:29105"/>
        <label>3</label>
    </ligand>
</feature>
<feature type="domain" description="Post-SET" evidence="18">
    <location>
        <begin position="502"/>
        <end position="518"/>
    </location>
</feature>
<feature type="binding site" evidence="13">
    <location>
        <position position="307"/>
    </location>
    <ligand>
        <name>Zn(2+)</name>
        <dbReference type="ChEBI" id="CHEBI:29105"/>
        <label>1</label>
    </ligand>
</feature>
<dbReference type="SUPFAM" id="SSF82199">
    <property type="entry name" value="SET domain"/>
    <property type="match status" value="1"/>
</dbReference>
<dbReference type="GO" id="GO:0140949">
    <property type="term" value="F:histone H3K9 trimethyltransferase activity"/>
    <property type="evidence" value="ECO:0007669"/>
    <property type="project" value="UniProtKB-EC"/>
</dbReference>
<dbReference type="PROSITE" id="PS00598">
    <property type="entry name" value="CHROMO_1"/>
    <property type="match status" value="1"/>
</dbReference>
<evidence type="ECO:0000256" key="9">
    <source>
        <dbReference type="ARBA" id="ARBA00022853"/>
    </source>
</evidence>
<evidence type="ECO:0000256" key="10">
    <source>
        <dbReference type="ARBA" id="ARBA00023242"/>
    </source>
</evidence>
<dbReference type="Gene3D" id="2.170.270.10">
    <property type="entry name" value="SET domain"/>
    <property type="match status" value="1"/>
</dbReference>
<dbReference type="PROSITE" id="PS50868">
    <property type="entry name" value="POST_SET"/>
    <property type="match status" value="1"/>
</dbReference>
<evidence type="ECO:0000313" key="19">
    <source>
        <dbReference type="EMBL" id="KAK7865860.1"/>
    </source>
</evidence>
<feature type="binding site" evidence="13">
    <location>
        <position position="513"/>
    </location>
    <ligand>
        <name>Zn(2+)</name>
        <dbReference type="ChEBI" id="CHEBI:29105"/>
        <label>4</label>
    </ligand>
</feature>
<keyword evidence="20" id="KW-1185">Reference proteome</keyword>
<evidence type="ECO:0000259" key="16">
    <source>
        <dbReference type="PROSITE" id="PS50280"/>
    </source>
</evidence>
<keyword evidence="8 12" id="KW-0862">Zinc</keyword>
<feature type="compositionally biased region" description="Basic residues" evidence="14">
    <location>
        <begin position="83"/>
        <end position="92"/>
    </location>
</feature>
<feature type="region of interest" description="Disordered" evidence="14">
    <location>
        <begin position="55"/>
        <end position="92"/>
    </location>
</feature>
<feature type="domain" description="SET" evidence="16">
    <location>
        <begin position="365"/>
        <end position="491"/>
    </location>
</feature>
<sequence length="518" mass="58872">MVDTELSASEILLKEPTAMCFIKTENFREIEIAKDVNYVEESKYVKNQSVVQHIQGNKPANPFPDSPISLTESSDSSDLPTKRNARRKKKLSPRKVKRVKKFCNDSIYEVEYILDYVEFEEDAFYLVKWKGWESKYNSWEPKENVNNCQHILDEYFSSVYGGFTFSRETIDSFGWSLVQPTRQTLEELMPSLVVDGGVQYQVPSLRKVCMALSSLLSVAESDRRSETLETVKKDIMLRCLHVKRTRQLKSLKEWEDEINASSNTAADIKVENNVDLEGPPENFFYVNDYIPGSGVSIPDEPPIGCSCTVCSAETCSCVKEAGTQFAYCPNGTIKISSRFPIYECNKLCKCSDSCVNRVVQKGCRVKLSIFRTSNDCGWGVKALESIPKGSFVCEYVGEVINTEEAEERGEKYDSVGQTYLFDLDFNDKEHCPYTVDAAVYGNISHFFNHSCSPNLTVYAVWINCLDPDLPKLAFFAKKPIHANQEITFDYHAQTVIPRASISNIICKCRSTNCRKYLF</sequence>
<feature type="binding site" evidence="13">
    <location>
        <position position="310"/>
    </location>
    <ligand>
        <name>Zn(2+)</name>
        <dbReference type="ChEBI" id="CHEBI:29105"/>
        <label>1</label>
    </ligand>
</feature>
<dbReference type="Proteomes" id="UP001378592">
    <property type="component" value="Unassembled WGS sequence"/>
</dbReference>
<feature type="binding site" evidence="13">
    <location>
        <position position="305"/>
    </location>
    <ligand>
        <name>Zn(2+)</name>
        <dbReference type="ChEBI" id="CHEBI:29105"/>
        <label>2</label>
    </ligand>
</feature>
<dbReference type="InterPro" id="IPR046341">
    <property type="entry name" value="SET_dom_sf"/>
</dbReference>
<feature type="binding site" evidence="13">
    <location>
        <position position="506"/>
    </location>
    <ligand>
        <name>Zn(2+)</name>
        <dbReference type="ChEBI" id="CHEBI:29105"/>
        <label>4</label>
    </ligand>
</feature>
<keyword evidence="11" id="KW-0137">Centromere</keyword>
<evidence type="ECO:0000256" key="12">
    <source>
        <dbReference type="PIRNR" id="PIRNR009343"/>
    </source>
</evidence>
<dbReference type="PANTHER" id="PTHR46223:SF4">
    <property type="entry name" value="HISTONE-LYSINE N-METHYLTRANSFERASE-RELATED"/>
    <property type="match status" value="1"/>
</dbReference>
<evidence type="ECO:0000256" key="5">
    <source>
        <dbReference type="ARBA" id="ARBA00022679"/>
    </source>
</evidence>
<dbReference type="EMBL" id="JAZDUA010000164">
    <property type="protein sequence ID" value="KAK7865860.1"/>
    <property type="molecule type" value="Genomic_DNA"/>
</dbReference>
<comment type="similarity">
    <text evidence="12">Belongs to the class V-like SAM-binding methyltransferase superfamily. Histone-lysine methyltransferase family. Suvar3-9 subfamily.</text>
</comment>
<dbReference type="PIRSF" id="PIRSF009343">
    <property type="entry name" value="SUV39_SET"/>
    <property type="match status" value="1"/>
</dbReference>
<evidence type="ECO:0000256" key="7">
    <source>
        <dbReference type="ARBA" id="ARBA00022723"/>
    </source>
</evidence>
<reference evidence="19 20" key="1">
    <citation type="submission" date="2024-03" db="EMBL/GenBank/DDBJ databases">
        <title>The genome assembly and annotation of the cricket Gryllus longicercus Weissman &amp; Gray.</title>
        <authorList>
            <person name="Szrajer S."/>
            <person name="Gray D."/>
            <person name="Ylla G."/>
        </authorList>
    </citation>
    <scope>NUCLEOTIDE SEQUENCE [LARGE SCALE GENOMIC DNA]</scope>
    <source>
        <strain evidence="19">DAG 2021-001</strain>
        <tissue evidence="19">Whole body minus gut</tissue>
    </source>
</reference>
<gene>
    <name evidence="19" type="ORF">R5R35_003976</name>
</gene>
<dbReference type="Gene3D" id="2.40.50.40">
    <property type="match status" value="1"/>
</dbReference>
<comment type="subcellular location">
    <subcellularLocation>
        <location evidence="2">Chromosome</location>
        <location evidence="2">Centromere</location>
    </subcellularLocation>
    <subcellularLocation>
        <location evidence="1 12">Nucleus</location>
    </subcellularLocation>
</comment>
<feature type="domain" description="Pre-SET" evidence="17">
    <location>
        <begin position="303"/>
        <end position="362"/>
    </location>
</feature>
<dbReference type="PANTHER" id="PTHR46223">
    <property type="entry name" value="HISTONE-LYSINE N-METHYLTRANSFERASE SUV39H"/>
    <property type="match status" value="1"/>
</dbReference>
<dbReference type="Pfam" id="PF05033">
    <property type="entry name" value="Pre-SET"/>
    <property type="match status" value="1"/>
</dbReference>
<feature type="binding site" evidence="13">
    <location>
        <position position="451"/>
    </location>
    <ligand>
        <name>Zn(2+)</name>
        <dbReference type="ChEBI" id="CHEBI:29105"/>
        <label>4</label>
    </ligand>
</feature>
<feature type="binding site" evidence="13">
    <location>
        <position position="348"/>
    </location>
    <ligand>
        <name>Zn(2+)</name>
        <dbReference type="ChEBI" id="CHEBI:29105"/>
        <label>2</label>
    </ligand>
</feature>
<dbReference type="InterPro" id="IPR016197">
    <property type="entry name" value="Chromo-like_dom_sf"/>
</dbReference>
<evidence type="ECO:0000259" key="18">
    <source>
        <dbReference type="PROSITE" id="PS50868"/>
    </source>
</evidence>
<dbReference type="Pfam" id="PF00856">
    <property type="entry name" value="SET"/>
    <property type="match status" value="1"/>
</dbReference>
<dbReference type="CDD" id="cd10542">
    <property type="entry name" value="SET_SUV39H"/>
    <property type="match status" value="1"/>
</dbReference>
<evidence type="ECO:0000256" key="6">
    <source>
        <dbReference type="ARBA" id="ARBA00022691"/>
    </source>
</evidence>
<dbReference type="InterPro" id="IPR023779">
    <property type="entry name" value="Chromodomain_CS"/>
</dbReference>
<dbReference type="PROSITE" id="PS50280">
    <property type="entry name" value="SET"/>
    <property type="match status" value="1"/>
</dbReference>
<feature type="binding site" evidence="13">
    <location>
        <position position="305"/>
    </location>
    <ligand>
        <name>Zn(2+)</name>
        <dbReference type="ChEBI" id="CHEBI:29105"/>
        <label>1</label>
    </ligand>
</feature>
<evidence type="ECO:0000313" key="20">
    <source>
        <dbReference type="Proteomes" id="UP001378592"/>
    </source>
</evidence>
<keyword evidence="7 12" id="KW-0479">Metal-binding</keyword>
<name>A0AAN9Z8J9_9ORTH</name>
<dbReference type="Pfam" id="PF00385">
    <property type="entry name" value="Chromo"/>
    <property type="match status" value="1"/>
</dbReference>
<dbReference type="SMART" id="SM00468">
    <property type="entry name" value="PreSET"/>
    <property type="match status" value="1"/>
</dbReference>
<dbReference type="InterPro" id="IPR007728">
    <property type="entry name" value="Pre-SET_dom"/>
</dbReference>
<evidence type="ECO:0000256" key="8">
    <source>
        <dbReference type="ARBA" id="ARBA00022833"/>
    </source>
</evidence>
<comment type="catalytic activity">
    <reaction evidence="12">
        <text>L-lysyl(9)-[histone H3] + 3 S-adenosyl-L-methionine = N(6),N(6),N(6)-trimethyl-L-lysyl(9)-[histone H3] + 3 S-adenosyl-L-homocysteine + 3 H(+)</text>
        <dbReference type="Rhea" id="RHEA:60276"/>
        <dbReference type="Rhea" id="RHEA-COMP:15538"/>
        <dbReference type="Rhea" id="RHEA-COMP:15546"/>
        <dbReference type="ChEBI" id="CHEBI:15378"/>
        <dbReference type="ChEBI" id="CHEBI:29969"/>
        <dbReference type="ChEBI" id="CHEBI:57856"/>
        <dbReference type="ChEBI" id="CHEBI:59789"/>
        <dbReference type="ChEBI" id="CHEBI:61961"/>
        <dbReference type="EC" id="2.1.1.355"/>
    </reaction>
</comment>
<dbReference type="GO" id="GO:0008270">
    <property type="term" value="F:zinc ion binding"/>
    <property type="evidence" value="ECO:0007669"/>
    <property type="project" value="UniProtKB-UniRule"/>
</dbReference>
<dbReference type="SMART" id="SM00317">
    <property type="entry name" value="SET"/>
    <property type="match status" value="1"/>
</dbReference>
<proteinExistence type="inferred from homology"/>
<keyword evidence="9 12" id="KW-0156">Chromatin regulator</keyword>
<keyword evidence="10 12" id="KW-0539">Nucleus</keyword>
<evidence type="ECO:0000259" key="15">
    <source>
        <dbReference type="PROSITE" id="PS50013"/>
    </source>
</evidence>
<evidence type="ECO:0000256" key="1">
    <source>
        <dbReference type="ARBA" id="ARBA00004123"/>
    </source>
</evidence>
<keyword evidence="5 12" id="KW-0808">Transferase</keyword>
<feature type="binding site" evidence="13">
    <location>
        <position position="315"/>
    </location>
    <ligand>
        <name>Zn(2+)</name>
        <dbReference type="ChEBI" id="CHEBI:29105"/>
        <label>1</label>
    </ligand>
</feature>
<dbReference type="CDD" id="cd00024">
    <property type="entry name" value="CD_CSD"/>
    <property type="match status" value="1"/>
</dbReference>
<feature type="compositionally biased region" description="Polar residues" evidence="14">
    <location>
        <begin position="68"/>
        <end position="79"/>
    </location>
</feature>
<evidence type="ECO:0000256" key="14">
    <source>
        <dbReference type="SAM" id="MobiDB-lite"/>
    </source>
</evidence>
<dbReference type="InterPro" id="IPR003616">
    <property type="entry name" value="Post-SET_dom"/>
</dbReference>
<dbReference type="GO" id="GO:0000775">
    <property type="term" value="C:chromosome, centromeric region"/>
    <property type="evidence" value="ECO:0007669"/>
    <property type="project" value="UniProtKB-SubCell"/>
</dbReference>
<dbReference type="GO" id="GO:0032259">
    <property type="term" value="P:methylation"/>
    <property type="evidence" value="ECO:0007669"/>
    <property type="project" value="UniProtKB-KW"/>
</dbReference>
<feature type="binding site" evidence="13">
    <location>
        <position position="344"/>
    </location>
    <ligand>
        <name>Zn(2+)</name>
        <dbReference type="ChEBI" id="CHEBI:29105"/>
        <label>2</label>
    </ligand>
</feature>
<keyword evidence="6 12" id="KW-0949">S-adenosyl-L-methionine</keyword>
<comment type="caution">
    <text evidence="19">The sequence shown here is derived from an EMBL/GenBank/DDBJ whole genome shotgun (WGS) entry which is preliminary data.</text>
</comment>
<accession>A0AAN9Z8J9</accession>
<keyword evidence="3" id="KW-0158">Chromosome</keyword>
<feature type="binding site" evidence="13">
    <location>
        <position position="508"/>
    </location>
    <ligand>
        <name>Zn(2+)</name>
        <dbReference type="ChEBI" id="CHEBI:29105"/>
        <label>4</label>
    </ligand>
</feature>
<evidence type="ECO:0000256" key="11">
    <source>
        <dbReference type="ARBA" id="ARBA00023328"/>
    </source>
</evidence>
<organism evidence="19 20">
    <name type="scientific">Gryllus longicercus</name>
    <dbReference type="NCBI Taxonomy" id="2509291"/>
    <lineage>
        <taxon>Eukaryota</taxon>
        <taxon>Metazoa</taxon>
        <taxon>Ecdysozoa</taxon>
        <taxon>Arthropoda</taxon>
        <taxon>Hexapoda</taxon>
        <taxon>Insecta</taxon>
        <taxon>Pterygota</taxon>
        <taxon>Neoptera</taxon>
        <taxon>Polyneoptera</taxon>
        <taxon>Orthoptera</taxon>
        <taxon>Ensifera</taxon>
        <taxon>Gryllidea</taxon>
        <taxon>Grylloidea</taxon>
        <taxon>Gryllidae</taxon>
        <taxon>Gryllinae</taxon>
        <taxon>Gryllus</taxon>
    </lineage>
</organism>
<feature type="domain" description="Chromo" evidence="15">
    <location>
        <begin position="108"/>
        <end position="156"/>
    </location>
</feature>
<dbReference type="InterPro" id="IPR000953">
    <property type="entry name" value="Chromo/chromo_shadow_dom"/>
</dbReference>
<dbReference type="PROSITE" id="PS50867">
    <property type="entry name" value="PRE_SET"/>
    <property type="match status" value="1"/>
</dbReference>
<evidence type="ECO:0000256" key="3">
    <source>
        <dbReference type="ARBA" id="ARBA00022454"/>
    </source>
</evidence>